<protein>
    <recommendedName>
        <fullName evidence="3">GLPGLI family protein</fullName>
    </recommendedName>
</protein>
<reference evidence="1 2" key="1">
    <citation type="journal article" date="2015" name="Genom Data">
        <title>Draft genome sequence of a multidrug-resistant Chryseobacterium indologenes isolate from Malaysia.</title>
        <authorList>
            <person name="Yu C.Y."/>
            <person name="Ang G.Y."/>
            <person name="Cheng H.J."/>
            <person name="Cheong Y.M."/>
            <person name="Yin W.F."/>
            <person name="Chan K.G."/>
        </authorList>
    </citation>
    <scope>NUCLEOTIDE SEQUENCE [LARGE SCALE GENOMIC DNA]</scope>
    <source>
        <strain evidence="1 2">CI_885</strain>
    </source>
</reference>
<comment type="caution">
    <text evidence="1">The sequence shown here is derived from an EMBL/GenBank/DDBJ whole genome shotgun (WGS) entry which is preliminary data.</text>
</comment>
<gene>
    <name evidence="1" type="ORF">AOB46_20525</name>
</gene>
<dbReference type="OrthoDB" id="1440774at2"/>
<evidence type="ECO:0000313" key="2">
    <source>
        <dbReference type="Proteomes" id="UP000037953"/>
    </source>
</evidence>
<dbReference type="InterPro" id="IPR005901">
    <property type="entry name" value="GLPGLI"/>
</dbReference>
<dbReference type="NCBIfam" id="TIGR01200">
    <property type="entry name" value="GLPGLI"/>
    <property type="match status" value="1"/>
</dbReference>
<evidence type="ECO:0008006" key="3">
    <source>
        <dbReference type="Google" id="ProtNLM"/>
    </source>
</evidence>
<dbReference type="Proteomes" id="UP000037953">
    <property type="component" value="Unassembled WGS sequence"/>
</dbReference>
<reference evidence="2" key="2">
    <citation type="submission" date="2015-09" db="EMBL/GenBank/DDBJ databases">
        <title>Draft genome sequence of a multidrug-resistant Chryseobacterium indologenes isolate from Malaysia.</title>
        <authorList>
            <person name="Yu C.Y."/>
            <person name="Ang G.Y."/>
            <person name="Chan K.-G."/>
        </authorList>
    </citation>
    <scope>NUCLEOTIDE SEQUENCE [LARGE SCALE GENOMIC DNA]</scope>
    <source>
        <strain evidence="2">CI_885</strain>
    </source>
</reference>
<accession>A0A0N0IU94</accession>
<dbReference type="PATRIC" id="fig|253.9.peg.2082"/>
<dbReference type="AlphaFoldDB" id="A0A0N0IU94"/>
<organism evidence="1 2">
    <name type="scientific">Chryseobacterium indologenes</name>
    <name type="common">Flavobacterium indologenes</name>
    <dbReference type="NCBI Taxonomy" id="253"/>
    <lineage>
        <taxon>Bacteria</taxon>
        <taxon>Pseudomonadati</taxon>
        <taxon>Bacteroidota</taxon>
        <taxon>Flavobacteriia</taxon>
        <taxon>Flavobacteriales</taxon>
        <taxon>Weeksellaceae</taxon>
        <taxon>Chryseobacterium group</taxon>
        <taxon>Chryseobacterium</taxon>
    </lineage>
</organism>
<evidence type="ECO:0000313" key="1">
    <source>
        <dbReference type="EMBL" id="KPE49402.1"/>
    </source>
</evidence>
<dbReference type="EMBL" id="LJOD01000019">
    <property type="protein sequence ID" value="KPE49402.1"/>
    <property type="molecule type" value="Genomic_DNA"/>
</dbReference>
<proteinExistence type="predicted"/>
<dbReference type="RefSeq" id="WP_062702967.1">
    <property type="nucleotide sequence ID" value="NZ_LJOD01000019.1"/>
</dbReference>
<name>A0A0N0IU94_CHRID</name>
<dbReference type="Pfam" id="PF09697">
    <property type="entry name" value="Porph_ging"/>
    <property type="match status" value="1"/>
</dbReference>
<sequence>MKFKTALVFIMLYSISVSSQYYKIIYDFKWKTEKESKNYNSELTVLLKNDEISYFESLAKYKYDTLKTRLVQQGAVGFPSPKETWKLQTLISKDLKSQTTTSEENFFDKVYFTTYTCKPVWKILSEKSTFFNYNVQKAETHFGGRKWIAWFTNEVPINDGPYKFFDLPGLILKISDSEENFIFEIKGLTREKTNIEGRNAYTSKVNFTPRQWETFWTQYQKDPSMVFANLNSPNATFSYVYKGKNVDSKEAKDAYNKAEKEKIAVFKNPVELKICE</sequence>